<dbReference type="AlphaFoldDB" id="A0ABD5NJD9"/>
<dbReference type="InterPro" id="IPR050738">
    <property type="entry name" value="Sulfatase"/>
</dbReference>
<feature type="domain" description="Sulfatase N-terminal" evidence="2">
    <location>
        <begin position="52"/>
        <end position="343"/>
    </location>
</feature>
<evidence type="ECO:0000256" key="1">
    <source>
        <dbReference type="ARBA" id="ARBA00008779"/>
    </source>
</evidence>
<gene>
    <name evidence="3" type="ORF">ACFOUR_01175</name>
</gene>
<accession>A0ABD5NJD9</accession>
<dbReference type="Pfam" id="PF00884">
    <property type="entry name" value="Sulfatase"/>
    <property type="match status" value="1"/>
</dbReference>
<dbReference type="InterPro" id="IPR000917">
    <property type="entry name" value="Sulfatase_N"/>
</dbReference>
<reference evidence="3 4" key="1">
    <citation type="journal article" date="2019" name="Int. J. Syst. Evol. Microbiol.">
        <title>The Global Catalogue of Microorganisms (GCM) 10K type strain sequencing project: providing services to taxonomists for standard genome sequencing and annotation.</title>
        <authorList>
            <consortium name="The Broad Institute Genomics Platform"/>
            <consortium name="The Broad Institute Genome Sequencing Center for Infectious Disease"/>
            <person name="Wu L."/>
            <person name="Ma J."/>
        </authorList>
    </citation>
    <scope>NUCLEOTIDE SEQUENCE [LARGE SCALE GENOMIC DNA]</scope>
    <source>
        <strain evidence="3 4">IBRC-M 10256</strain>
    </source>
</reference>
<dbReference type="PANTHER" id="PTHR42693:SF33">
    <property type="entry name" value="ARYLSULFATASE"/>
    <property type="match status" value="1"/>
</dbReference>
<organism evidence="3 4">
    <name type="scientific">Halovivax cerinus</name>
    <dbReference type="NCBI Taxonomy" id="1487865"/>
    <lineage>
        <taxon>Archaea</taxon>
        <taxon>Methanobacteriati</taxon>
        <taxon>Methanobacteriota</taxon>
        <taxon>Stenosarchaea group</taxon>
        <taxon>Halobacteria</taxon>
        <taxon>Halobacteriales</taxon>
        <taxon>Natrialbaceae</taxon>
        <taxon>Halovivax</taxon>
    </lineage>
</organism>
<dbReference type="Proteomes" id="UP001595846">
    <property type="component" value="Unassembled WGS sequence"/>
</dbReference>
<evidence type="ECO:0000259" key="2">
    <source>
        <dbReference type="Pfam" id="PF00884"/>
    </source>
</evidence>
<evidence type="ECO:0000313" key="3">
    <source>
        <dbReference type="EMBL" id="MFC3956985.1"/>
    </source>
</evidence>
<dbReference type="PANTHER" id="PTHR42693">
    <property type="entry name" value="ARYLSULFATASE FAMILY MEMBER"/>
    <property type="match status" value="1"/>
</dbReference>
<keyword evidence="4" id="KW-1185">Reference proteome</keyword>
<comment type="similarity">
    <text evidence="1">Belongs to the sulfatase family.</text>
</comment>
<sequence length="446" mass="49866">MNVKRTLIDRLPPGAKRLLAVPYDWHQTREANKIFATKRLPRTNTSPDAPRHIVCVVVDALRADHITPELTPFLTDYNRTDAITPASWTFPAMSSFVTGMYPNEHGAMKQIDEPEEGLTLPPTLPDDRTTVTEALAGAGYETYGGFGHDTPFVALSGRFATHELYHSVTANADDVLGDHARWINGRERTFSLLHLADPHIPVDPPAEYWDRHDVDETIEEIKNWRYNSETDCDEACERYRDHRRRLYRASIEYVDDAIARYVDQLDEVLDERPLLVVTADHGEAMWEHVDFDVEHFDGTGCVDHGGAAYDELARVPLVTNRSWPLDGPVSLIDVAPTILDAVDLDTIETSGISLRKSVPPERQLLFESSLNGYEKKAVFDGEYKLLVSHGDDVDVTLTNPGDAVAEVPSDRLASMREILPPWPGGSDDATDVSGVVEDRLAKLGYK</sequence>
<dbReference type="Gene3D" id="3.40.720.10">
    <property type="entry name" value="Alkaline Phosphatase, subunit A"/>
    <property type="match status" value="1"/>
</dbReference>
<comment type="caution">
    <text evidence="3">The sequence shown here is derived from an EMBL/GenBank/DDBJ whole genome shotgun (WGS) entry which is preliminary data.</text>
</comment>
<dbReference type="EMBL" id="JBHSAQ010000001">
    <property type="protein sequence ID" value="MFC3956985.1"/>
    <property type="molecule type" value="Genomic_DNA"/>
</dbReference>
<evidence type="ECO:0000313" key="4">
    <source>
        <dbReference type="Proteomes" id="UP001595846"/>
    </source>
</evidence>
<dbReference type="InterPro" id="IPR017850">
    <property type="entry name" value="Alkaline_phosphatase_core_sf"/>
</dbReference>
<dbReference type="SUPFAM" id="SSF53649">
    <property type="entry name" value="Alkaline phosphatase-like"/>
    <property type="match status" value="1"/>
</dbReference>
<protein>
    <submittedName>
        <fullName evidence="3">Sulfatase-like hydrolase/transferase</fullName>
    </submittedName>
</protein>
<dbReference type="RefSeq" id="WP_256532082.1">
    <property type="nucleotide sequence ID" value="NZ_CP101824.1"/>
</dbReference>
<proteinExistence type="inferred from homology"/>
<name>A0ABD5NJD9_9EURY</name>
<dbReference type="GeneID" id="73904852"/>